<reference evidence="4 5" key="1">
    <citation type="journal article" date="2015" name="Fungal Genet. Biol.">
        <title>Evolution of novel wood decay mechanisms in Agaricales revealed by the genome sequences of Fistulina hepatica and Cylindrobasidium torrendii.</title>
        <authorList>
            <person name="Floudas D."/>
            <person name="Held B.W."/>
            <person name="Riley R."/>
            <person name="Nagy L.G."/>
            <person name="Koehler G."/>
            <person name="Ransdell A.S."/>
            <person name="Younus H."/>
            <person name="Chow J."/>
            <person name="Chiniquy J."/>
            <person name="Lipzen A."/>
            <person name="Tritt A."/>
            <person name="Sun H."/>
            <person name="Haridas S."/>
            <person name="LaButti K."/>
            <person name="Ohm R.A."/>
            <person name="Kues U."/>
            <person name="Blanchette R.A."/>
            <person name="Grigoriev I.V."/>
            <person name="Minto R.E."/>
            <person name="Hibbett D.S."/>
        </authorList>
    </citation>
    <scope>NUCLEOTIDE SEQUENCE [LARGE SCALE GENOMIC DNA]</scope>
    <source>
        <strain evidence="4 5">ATCC 64428</strain>
    </source>
</reference>
<feature type="compositionally biased region" description="Acidic residues" evidence="1">
    <location>
        <begin position="354"/>
        <end position="369"/>
    </location>
</feature>
<feature type="compositionally biased region" description="Acidic residues" evidence="1">
    <location>
        <begin position="440"/>
        <end position="450"/>
    </location>
</feature>
<feature type="region of interest" description="Disordered" evidence="1">
    <location>
        <begin position="245"/>
        <end position="294"/>
    </location>
</feature>
<dbReference type="SUPFAM" id="SSF52777">
    <property type="entry name" value="CoA-dependent acyltransferases"/>
    <property type="match status" value="1"/>
</dbReference>
<feature type="compositionally biased region" description="Low complexity" evidence="1">
    <location>
        <begin position="493"/>
        <end position="505"/>
    </location>
</feature>
<dbReference type="Pfam" id="PF00755">
    <property type="entry name" value="Carn_acyltransf"/>
    <property type="match status" value="1"/>
</dbReference>
<keyword evidence="5" id="KW-1185">Reference proteome</keyword>
<evidence type="ECO:0000313" key="5">
    <source>
        <dbReference type="Proteomes" id="UP000054144"/>
    </source>
</evidence>
<protein>
    <submittedName>
        <fullName evidence="4">Uncharacterized protein</fullName>
    </submittedName>
</protein>
<evidence type="ECO:0000259" key="2">
    <source>
        <dbReference type="Pfam" id="PF00755"/>
    </source>
</evidence>
<sequence>MGSLFSVLMKDRPYDASRFDTVPKQLMWDISALRCAVWKRASGNAPRGFHMLNRVHVRACDDQGILAWTYALFTEPGWTKFNASILSTSNCGHPALRLFEFGPVEPGGYGIRYIIKEDEISMGEFEVCEFDKGVRILNVNEFRICPFNVDKFVPLSPTSTGVALDYSVSSSGTWHALLQVLDKACIVPRWLFHSAEADLAHRRTQMVTAVAEKYSTTRKAARKTRDVIYGATGHKKRDERAELRQQRAAMKAAETQQTSPSRPPRPAFSKDEEESIGTSVRPPPKTAEKTSIRKKSETVHILAVKTVAKNSATLTAKVPADLRGDASHVPDISTIDMYDDDNAPSSGEDHRTEDELDELDANDDDDLNGLDDKAIRAALDAERVHMSQADTSSEEYVGEGNDEVATDEEFEMAVEAASAAHRTSSKSRQSSAPPPTSESDALDLESEEEREAFSLQQSAATKQKLKKSLARKRLHRQVDADADTDDHEEETHSVPSSHVVPVAAPAKKRSRRQEAVKAEVPQWTSDDALADSSAVDSNVLKGRRKIVNDEDEQKWPEFLRLANPRGAADIGKREQGVEINILLDYTIAAVEADIVFSHAFPEHGRKVPYQRDALVAALHDPEIPIDKAKCEEIEHRLSVDLNFVKQLGKIVGARIPLFRGIVYQHGATAIAAFQLGVGEDCKERVSNLLAENKYIHPGRWNGNTWVKLSKDQPYSCKPLLDIMASFFADGKAIGRNPRYAKNFLDPEDNEEHLEIPKEMIALAATVLHSNLNNWKEGKQKVIAFTGNFYSSIYDAHVMTLSRMRMKNAAWYHGLVSVIYDKLKTKNTDMETTAEQMLAGIDIPE</sequence>
<dbReference type="InterPro" id="IPR039551">
    <property type="entry name" value="Cho/carn_acyl_trans"/>
</dbReference>
<dbReference type="Pfam" id="PF20149">
    <property type="entry name" value="DUF6532"/>
    <property type="match status" value="1"/>
</dbReference>
<feature type="compositionally biased region" description="Basic residues" evidence="1">
    <location>
        <begin position="463"/>
        <end position="475"/>
    </location>
</feature>
<gene>
    <name evidence="4" type="ORF">FISHEDRAFT_60564</name>
</gene>
<feature type="region of interest" description="Disordered" evidence="1">
    <location>
        <begin position="331"/>
        <end position="369"/>
    </location>
</feature>
<evidence type="ECO:0000256" key="1">
    <source>
        <dbReference type="SAM" id="MobiDB-lite"/>
    </source>
</evidence>
<dbReference type="Proteomes" id="UP000054144">
    <property type="component" value="Unassembled WGS sequence"/>
</dbReference>
<name>A0A0D7A5I8_9AGAR</name>
<accession>A0A0D7A5I8</accession>
<dbReference type="OrthoDB" id="3225557at2759"/>
<dbReference type="InterPro" id="IPR023213">
    <property type="entry name" value="CAT-like_dom_sf"/>
</dbReference>
<dbReference type="AlphaFoldDB" id="A0A0D7A5I8"/>
<proteinExistence type="predicted"/>
<evidence type="ECO:0000259" key="3">
    <source>
        <dbReference type="Pfam" id="PF20149"/>
    </source>
</evidence>
<dbReference type="Gene3D" id="3.30.559.10">
    <property type="entry name" value="Chloramphenicol acetyltransferase-like domain"/>
    <property type="match status" value="1"/>
</dbReference>
<feature type="domain" description="Choline/carnitine acyltransferase" evidence="2">
    <location>
        <begin position="69"/>
        <end position="122"/>
    </location>
</feature>
<evidence type="ECO:0000313" key="4">
    <source>
        <dbReference type="EMBL" id="KIY46083.1"/>
    </source>
</evidence>
<dbReference type="InterPro" id="IPR045341">
    <property type="entry name" value="DUF6532"/>
</dbReference>
<feature type="region of interest" description="Disordered" evidence="1">
    <location>
        <begin position="383"/>
        <end position="519"/>
    </location>
</feature>
<feature type="domain" description="DUF6532" evidence="3">
    <location>
        <begin position="587"/>
        <end position="802"/>
    </location>
</feature>
<dbReference type="EMBL" id="KN882043">
    <property type="protein sequence ID" value="KIY46083.1"/>
    <property type="molecule type" value="Genomic_DNA"/>
</dbReference>
<feature type="compositionally biased region" description="Acidic residues" evidence="1">
    <location>
        <begin position="392"/>
        <end position="412"/>
    </location>
</feature>
<organism evidence="4 5">
    <name type="scientific">Fistulina hepatica ATCC 64428</name>
    <dbReference type="NCBI Taxonomy" id="1128425"/>
    <lineage>
        <taxon>Eukaryota</taxon>
        <taxon>Fungi</taxon>
        <taxon>Dikarya</taxon>
        <taxon>Basidiomycota</taxon>
        <taxon>Agaricomycotina</taxon>
        <taxon>Agaricomycetes</taxon>
        <taxon>Agaricomycetidae</taxon>
        <taxon>Agaricales</taxon>
        <taxon>Fistulinaceae</taxon>
        <taxon>Fistulina</taxon>
    </lineage>
</organism>